<dbReference type="InterPro" id="IPR001107">
    <property type="entry name" value="Band_7"/>
</dbReference>
<reference evidence="4 5" key="1">
    <citation type="submission" date="2010-05" db="EMBL/GenBank/DDBJ databases">
        <title>The Genome Sequence of Thecamonas trahens ATCC 50062.</title>
        <authorList>
            <consortium name="The Broad Institute Genome Sequencing Platform"/>
            <person name="Russ C."/>
            <person name="Cuomo C."/>
            <person name="Shea T."/>
            <person name="Young S.K."/>
            <person name="Zeng Q."/>
            <person name="Koehrsen M."/>
            <person name="Haas B."/>
            <person name="Borodovsky M."/>
            <person name="Guigo R."/>
            <person name="Alvarado L."/>
            <person name="Berlin A."/>
            <person name="Bochicchio J."/>
            <person name="Borenstein D."/>
            <person name="Chapman S."/>
            <person name="Chen Z."/>
            <person name="Freedman E."/>
            <person name="Gellesch M."/>
            <person name="Goldberg J."/>
            <person name="Griggs A."/>
            <person name="Gujja S."/>
            <person name="Heilman E."/>
            <person name="Heiman D."/>
            <person name="Hepburn T."/>
            <person name="Howarth C."/>
            <person name="Jen D."/>
            <person name="Larson L."/>
            <person name="Mehta T."/>
            <person name="Park D."/>
            <person name="Pearson M."/>
            <person name="Roberts A."/>
            <person name="Saif S."/>
            <person name="Shenoy N."/>
            <person name="Sisk P."/>
            <person name="Stolte C."/>
            <person name="Sykes S."/>
            <person name="Thomson T."/>
            <person name="Walk T."/>
            <person name="White J."/>
            <person name="Yandava C."/>
            <person name="Burger G."/>
            <person name="Gray M.W."/>
            <person name="Holland P.W.H."/>
            <person name="King N."/>
            <person name="Lang F.B.F."/>
            <person name="Roger A.J."/>
            <person name="Ruiz-Trillo I."/>
            <person name="Lander E."/>
            <person name="Nusbaum C."/>
        </authorList>
    </citation>
    <scope>NUCLEOTIDE SEQUENCE [LARGE SCALE GENOMIC DNA]</scope>
    <source>
        <strain evidence="4 5">ATCC 50062</strain>
    </source>
</reference>
<keyword evidence="1" id="KW-0175">Coiled coil</keyword>
<evidence type="ECO:0000256" key="2">
    <source>
        <dbReference type="SAM" id="Phobius"/>
    </source>
</evidence>
<name>A0A0L0D8N1_THETB</name>
<dbReference type="EMBL" id="GL349451">
    <property type="protein sequence ID" value="KNC48441.1"/>
    <property type="molecule type" value="Genomic_DNA"/>
</dbReference>
<evidence type="ECO:0000259" key="3">
    <source>
        <dbReference type="SMART" id="SM00244"/>
    </source>
</evidence>
<dbReference type="STRING" id="461836.A0A0L0D8N1"/>
<organism evidence="4 5">
    <name type="scientific">Thecamonas trahens ATCC 50062</name>
    <dbReference type="NCBI Taxonomy" id="461836"/>
    <lineage>
        <taxon>Eukaryota</taxon>
        <taxon>Apusozoa</taxon>
        <taxon>Apusomonadida</taxon>
        <taxon>Apusomonadidae</taxon>
        <taxon>Thecamonas</taxon>
    </lineage>
</organism>
<keyword evidence="2" id="KW-0812">Transmembrane</keyword>
<feature type="coiled-coil region" evidence="1">
    <location>
        <begin position="221"/>
        <end position="248"/>
    </location>
</feature>
<evidence type="ECO:0000313" key="5">
    <source>
        <dbReference type="Proteomes" id="UP000054408"/>
    </source>
</evidence>
<protein>
    <recommendedName>
        <fullName evidence="3">Band 7 domain-containing protein</fullName>
    </recommendedName>
</protein>
<keyword evidence="2" id="KW-1133">Transmembrane helix</keyword>
<dbReference type="PANTHER" id="PTHR43327:SF10">
    <property type="entry name" value="STOMATIN-LIKE PROTEIN 2, MITOCHONDRIAL"/>
    <property type="match status" value="1"/>
</dbReference>
<dbReference type="Proteomes" id="UP000054408">
    <property type="component" value="Unassembled WGS sequence"/>
</dbReference>
<dbReference type="Pfam" id="PF01145">
    <property type="entry name" value="Band_7"/>
    <property type="match status" value="1"/>
</dbReference>
<feature type="domain" description="Band 7" evidence="3">
    <location>
        <begin position="27"/>
        <end position="198"/>
    </location>
</feature>
<dbReference type="RefSeq" id="XP_013758554.1">
    <property type="nucleotide sequence ID" value="XM_013903100.1"/>
</dbReference>
<dbReference type="GeneID" id="25564404"/>
<sequence length="295" mass="33156">MDLVQFVAPWAWACSAAAFFGAVYLVSRIRVVPRTQILVVEHMGNVTRTLSNTIAFLWPLEREREFWWSWDGTQPSRRVALPLTEQSLDPPSLEVRARSYPCEVDILVRYRITDAARAAETSDDPLRATMVTITSRLREACSQRSWSEIDKSRASLAAELVESLNTITEARYGITISEVVIEGVSVNKAVAKSFQAQFQKDAELEAEMRNTQRRRELALYEEETKTRLQEAELERARSRNVLEAEKLRVLADAGVDLSTYFMAQSYAKLAEAVAAGQVHTLVLGANGLPHLAPNQ</sequence>
<dbReference type="PANTHER" id="PTHR43327">
    <property type="entry name" value="STOMATIN-LIKE PROTEIN 2, MITOCHONDRIAL"/>
    <property type="match status" value="1"/>
</dbReference>
<dbReference type="AlphaFoldDB" id="A0A0L0D8N1"/>
<dbReference type="InterPro" id="IPR036013">
    <property type="entry name" value="Band_7/SPFH_dom_sf"/>
</dbReference>
<dbReference type="Gene3D" id="3.30.479.30">
    <property type="entry name" value="Band 7 domain"/>
    <property type="match status" value="1"/>
</dbReference>
<accession>A0A0L0D8N1</accession>
<gene>
    <name evidence="4" type="ORF">AMSG_04887</name>
</gene>
<proteinExistence type="predicted"/>
<keyword evidence="2" id="KW-0472">Membrane</keyword>
<dbReference type="InterPro" id="IPR050710">
    <property type="entry name" value="Band7/mec-2_domain"/>
</dbReference>
<dbReference type="SMART" id="SM00244">
    <property type="entry name" value="PHB"/>
    <property type="match status" value="1"/>
</dbReference>
<evidence type="ECO:0000313" key="4">
    <source>
        <dbReference type="EMBL" id="KNC48441.1"/>
    </source>
</evidence>
<evidence type="ECO:0000256" key="1">
    <source>
        <dbReference type="SAM" id="Coils"/>
    </source>
</evidence>
<feature type="transmembrane region" description="Helical" evidence="2">
    <location>
        <begin position="6"/>
        <end position="26"/>
    </location>
</feature>
<dbReference type="SUPFAM" id="SSF117892">
    <property type="entry name" value="Band 7/SPFH domain"/>
    <property type="match status" value="1"/>
</dbReference>
<keyword evidence="5" id="KW-1185">Reference proteome</keyword>